<evidence type="ECO:0000259" key="5">
    <source>
        <dbReference type="Pfam" id="PF13458"/>
    </source>
</evidence>
<protein>
    <submittedName>
        <fullName evidence="6">Branched-chain amino acid transport system substrate-binding protein</fullName>
    </submittedName>
</protein>
<evidence type="ECO:0000256" key="4">
    <source>
        <dbReference type="SAM" id="SignalP"/>
    </source>
</evidence>
<keyword evidence="7" id="KW-1185">Reference proteome</keyword>
<dbReference type="Proteomes" id="UP000186228">
    <property type="component" value="Unassembled WGS sequence"/>
</dbReference>
<keyword evidence="3" id="KW-0029">Amino-acid transport</keyword>
<dbReference type="InterPro" id="IPR051010">
    <property type="entry name" value="BCAA_transport"/>
</dbReference>
<dbReference type="PANTHER" id="PTHR30483">
    <property type="entry name" value="LEUCINE-SPECIFIC-BINDING PROTEIN"/>
    <property type="match status" value="1"/>
</dbReference>
<dbReference type="STRING" id="52131.GA0061100_10536"/>
<evidence type="ECO:0000256" key="3">
    <source>
        <dbReference type="ARBA" id="ARBA00022970"/>
    </source>
</evidence>
<dbReference type="PANTHER" id="PTHR30483:SF6">
    <property type="entry name" value="PERIPLASMIC BINDING PROTEIN OF ABC TRANSPORTER FOR NATURAL AMINO ACIDS"/>
    <property type="match status" value="1"/>
</dbReference>
<accession>A0A1C3V9G0</accession>
<dbReference type="EMBL" id="FMAC01000005">
    <property type="protein sequence ID" value="SCB24299.1"/>
    <property type="molecule type" value="Genomic_DNA"/>
</dbReference>
<dbReference type="RefSeq" id="WP_075853862.1">
    <property type="nucleotide sequence ID" value="NZ_FMAC01000005.1"/>
</dbReference>
<gene>
    <name evidence="6" type="ORF">GA0061100_10536</name>
</gene>
<evidence type="ECO:0000256" key="2">
    <source>
        <dbReference type="ARBA" id="ARBA00022729"/>
    </source>
</evidence>
<sequence>MNTKKMITGIMATLAIVAATTTASRAEDTVKVGVVIPMTGGFQSNGRQINAALKTYVATHGETAGGKKVEFIVKDDGSSADNALRISQELVTSDKVSILTGFGNTPTALSVAQISKRAKIPQIIMVAATSSIMKASPYMLRTSWTIPQVASVIGKWAPENGTKKFVSIVSDYGPGADAEEWFSKTLEANGGSVISKLKVPLANPDFAPFLQRAADEKPEGLFVFVPTGAGAAFMKQFVERGLDKSGIKVIAMADVTDDDLLNDMGAPALGVITGGPYSTNHASPENQTFVDAFKKNNNGMRPNMVAAAAWDALDLIYKTLDKTKGDATGDTFVKAAEGMQLQSPRGPISIDPQTRDIVQNIYMRKVEKVGDEFYNTEFQTIENVKDPAH</sequence>
<comment type="similarity">
    <text evidence="1">Belongs to the leucine-binding protein family.</text>
</comment>
<proteinExistence type="inferred from homology"/>
<evidence type="ECO:0000313" key="7">
    <source>
        <dbReference type="Proteomes" id="UP000186228"/>
    </source>
</evidence>
<reference evidence="7" key="1">
    <citation type="submission" date="2016-08" db="EMBL/GenBank/DDBJ databases">
        <authorList>
            <person name="Varghese N."/>
            <person name="Submissions Spin"/>
        </authorList>
    </citation>
    <scope>NUCLEOTIDE SEQUENCE [LARGE SCALE GENOMIC DNA]</scope>
    <source>
        <strain evidence="7">CCBAU 57015</strain>
    </source>
</reference>
<dbReference type="GO" id="GO:0006865">
    <property type="term" value="P:amino acid transport"/>
    <property type="evidence" value="ECO:0007669"/>
    <property type="project" value="UniProtKB-KW"/>
</dbReference>
<organism evidence="6 7">
    <name type="scientific">Rhizobium hainanense</name>
    <dbReference type="NCBI Taxonomy" id="52131"/>
    <lineage>
        <taxon>Bacteria</taxon>
        <taxon>Pseudomonadati</taxon>
        <taxon>Pseudomonadota</taxon>
        <taxon>Alphaproteobacteria</taxon>
        <taxon>Hyphomicrobiales</taxon>
        <taxon>Rhizobiaceae</taxon>
        <taxon>Rhizobium/Agrobacterium group</taxon>
        <taxon>Rhizobium</taxon>
    </lineage>
</organism>
<feature type="chain" id="PRO_5008684157" evidence="4">
    <location>
        <begin position="27"/>
        <end position="389"/>
    </location>
</feature>
<dbReference type="InterPro" id="IPR028082">
    <property type="entry name" value="Peripla_BP_I"/>
</dbReference>
<name>A0A1C3V9G0_9HYPH</name>
<dbReference type="Gene3D" id="3.40.50.2300">
    <property type="match status" value="2"/>
</dbReference>
<dbReference type="AlphaFoldDB" id="A0A1C3V9G0"/>
<dbReference type="InterPro" id="IPR028081">
    <property type="entry name" value="Leu-bd"/>
</dbReference>
<feature type="signal peptide" evidence="4">
    <location>
        <begin position="1"/>
        <end position="26"/>
    </location>
</feature>
<keyword evidence="2 4" id="KW-0732">Signal</keyword>
<dbReference type="OrthoDB" id="6083760at2"/>
<evidence type="ECO:0000313" key="6">
    <source>
        <dbReference type="EMBL" id="SCB24299.1"/>
    </source>
</evidence>
<dbReference type="Pfam" id="PF13458">
    <property type="entry name" value="Peripla_BP_6"/>
    <property type="match status" value="1"/>
</dbReference>
<evidence type="ECO:0000256" key="1">
    <source>
        <dbReference type="ARBA" id="ARBA00010062"/>
    </source>
</evidence>
<dbReference type="SUPFAM" id="SSF53822">
    <property type="entry name" value="Periplasmic binding protein-like I"/>
    <property type="match status" value="1"/>
</dbReference>
<feature type="domain" description="Leucine-binding protein" evidence="5">
    <location>
        <begin position="29"/>
        <end position="368"/>
    </location>
</feature>
<keyword evidence="3" id="KW-0813">Transport</keyword>